<dbReference type="OrthoDB" id="3255427at2759"/>
<organism evidence="2 3">
    <name type="scientific">Crepidotus variabilis</name>
    <dbReference type="NCBI Taxonomy" id="179855"/>
    <lineage>
        <taxon>Eukaryota</taxon>
        <taxon>Fungi</taxon>
        <taxon>Dikarya</taxon>
        <taxon>Basidiomycota</taxon>
        <taxon>Agaricomycotina</taxon>
        <taxon>Agaricomycetes</taxon>
        <taxon>Agaricomycetidae</taxon>
        <taxon>Agaricales</taxon>
        <taxon>Agaricineae</taxon>
        <taxon>Crepidotaceae</taxon>
        <taxon>Crepidotus</taxon>
    </lineage>
</organism>
<evidence type="ECO:0000256" key="1">
    <source>
        <dbReference type="SAM" id="MobiDB-lite"/>
    </source>
</evidence>
<dbReference type="PANTHER" id="PTHR38696:SF1">
    <property type="entry name" value="MEDIATOR OF RNA POLYMERASE II TRANSCRIPTION SUBUNIT 13"/>
    <property type="match status" value="1"/>
</dbReference>
<feature type="compositionally biased region" description="Pro residues" evidence="1">
    <location>
        <begin position="44"/>
        <end position="66"/>
    </location>
</feature>
<reference evidence="2" key="1">
    <citation type="submission" date="2020-11" db="EMBL/GenBank/DDBJ databases">
        <authorList>
            <consortium name="DOE Joint Genome Institute"/>
            <person name="Ahrendt S."/>
            <person name="Riley R."/>
            <person name="Andreopoulos W."/>
            <person name="Labutti K."/>
            <person name="Pangilinan J."/>
            <person name="Ruiz-Duenas F.J."/>
            <person name="Barrasa J.M."/>
            <person name="Sanchez-Garcia M."/>
            <person name="Camarero S."/>
            <person name="Miyauchi S."/>
            <person name="Serrano A."/>
            <person name="Linde D."/>
            <person name="Babiker R."/>
            <person name="Drula E."/>
            <person name="Ayuso-Fernandez I."/>
            <person name="Pacheco R."/>
            <person name="Padilla G."/>
            <person name="Ferreira P."/>
            <person name="Barriuso J."/>
            <person name="Kellner H."/>
            <person name="Castanera R."/>
            <person name="Alfaro M."/>
            <person name="Ramirez L."/>
            <person name="Pisabarro A.G."/>
            <person name="Kuo A."/>
            <person name="Tritt A."/>
            <person name="Lipzen A."/>
            <person name="He G."/>
            <person name="Yan M."/>
            <person name="Ng V."/>
            <person name="Cullen D."/>
            <person name="Martin F."/>
            <person name="Rosso M.-N."/>
            <person name="Henrissat B."/>
            <person name="Hibbett D."/>
            <person name="Martinez A.T."/>
            <person name="Grigoriev I.V."/>
        </authorList>
    </citation>
    <scope>NUCLEOTIDE SEQUENCE</scope>
    <source>
        <strain evidence="2">CBS 506.95</strain>
    </source>
</reference>
<evidence type="ECO:0000313" key="3">
    <source>
        <dbReference type="Proteomes" id="UP000807306"/>
    </source>
</evidence>
<accession>A0A9P6EUV5</accession>
<comment type="caution">
    <text evidence="2">The sequence shown here is derived from an EMBL/GenBank/DDBJ whole genome shotgun (WGS) entry which is preliminary data.</text>
</comment>
<feature type="compositionally biased region" description="Polar residues" evidence="1">
    <location>
        <begin position="1"/>
        <end position="10"/>
    </location>
</feature>
<dbReference type="AlphaFoldDB" id="A0A9P6EUV5"/>
<proteinExistence type="predicted"/>
<gene>
    <name evidence="2" type="ORF">CPB83DRAFT_841563</name>
</gene>
<dbReference type="Proteomes" id="UP000807306">
    <property type="component" value="Unassembled WGS sequence"/>
</dbReference>
<feature type="compositionally biased region" description="Polar residues" evidence="1">
    <location>
        <begin position="110"/>
        <end position="119"/>
    </location>
</feature>
<evidence type="ECO:0000313" key="2">
    <source>
        <dbReference type="EMBL" id="KAF9535317.1"/>
    </source>
</evidence>
<protein>
    <submittedName>
        <fullName evidence="2">Uncharacterized protein</fullName>
    </submittedName>
</protein>
<sequence>MNQQHQQSYGGYTPFYPAYPQTPYMGPNASQGHNTSGHGGYPPFYGPPQPQPPQLAPQNSNPPQPAPYQFDAEAYAVKPNASGSSGQRRHRRHNTVPSQHPPPQPPQNQTFTVGPTAQNGPPLKPALKKTKTVFNKAENSTRQFFSAFNSQQPQGQQPPMTMPRTRVYSNPGNTQSVVVEEPPVQTTDNPFHMIVSFHAYNELHIENILANALEEMQLIIWPLWPEGIESDIVVEHTSIVKFRGAPWDLNGPNVKFSYKLITEFFLLFQRRGYSYQTAVNIGTSTPRLLFQVTKPDDSEFFLAFFSQEGRRLTLINPPQHIDLSMGARLRSSFGKKIQSDNVVEEYMRVIDLKRRPNSNVSEVDPGMFFVEVLRILSQLGFSLDASIPLGRRGTLGKRSQRELLVFKGNIVRDA</sequence>
<name>A0A9P6EUV5_9AGAR</name>
<feature type="region of interest" description="Disordered" evidence="1">
    <location>
        <begin position="1"/>
        <end position="126"/>
    </location>
</feature>
<keyword evidence="3" id="KW-1185">Reference proteome</keyword>
<dbReference type="EMBL" id="MU157824">
    <property type="protein sequence ID" value="KAF9535317.1"/>
    <property type="molecule type" value="Genomic_DNA"/>
</dbReference>
<dbReference type="PANTHER" id="PTHR38696">
    <property type="entry name" value="MEDIATOR OF RNA POLYMERASE II TRANSCRIPTION SUBUNIT 13"/>
    <property type="match status" value="1"/>
</dbReference>